<sequence>MRRGIAERGADLPHRWPWLIRGFRRYACRYVRKNFHAVRLSKSGHSLEAGDAPLLVVLNHPSWWDPLIGIVLSRAFIDRDQFAAIDAVAVQQYRFFQRLGFVGVDTKSLRGAVEFLRAGAAILSQPRRVFWVTAQGRFTDARERPLGLQSGVGHLAARLNAATVLPIAIEYAFWTERTPEALVRVGEPLKVAEHPGLSGKEWTALIETALTHNLDALNAETMRRDPAAFTELLTGETGVGGVYDSWRRLKSWARGRKFDPAHDQSAREAQPGAKS</sequence>
<proteinExistence type="predicted"/>
<evidence type="ECO:0000313" key="3">
    <source>
        <dbReference type="Proteomes" id="UP000676565"/>
    </source>
</evidence>
<keyword evidence="3" id="KW-1185">Reference proteome</keyword>
<dbReference type="SUPFAM" id="SSF69593">
    <property type="entry name" value="Glycerol-3-phosphate (1)-acyltransferase"/>
    <property type="match status" value="1"/>
</dbReference>
<organism evidence="2 3">
    <name type="scientific">Gemmata palustris</name>
    <dbReference type="NCBI Taxonomy" id="2822762"/>
    <lineage>
        <taxon>Bacteria</taxon>
        <taxon>Pseudomonadati</taxon>
        <taxon>Planctomycetota</taxon>
        <taxon>Planctomycetia</taxon>
        <taxon>Gemmatales</taxon>
        <taxon>Gemmataceae</taxon>
        <taxon>Gemmata</taxon>
    </lineage>
</organism>
<dbReference type="EMBL" id="JAGKQQ010000001">
    <property type="protein sequence ID" value="MBP3956422.1"/>
    <property type="molecule type" value="Genomic_DNA"/>
</dbReference>
<reference evidence="2 3" key="1">
    <citation type="submission" date="2021-04" db="EMBL/GenBank/DDBJ databases">
        <authorList>
            <person name="Ivanova A."/>
        </authorList>
    </citation>
    <scope>NUCLEOTIDE SEQUENCE [LARGE SCALE GENOMIC DNA]</scope>
    <source>
        <strain evidence="2 3">G18</strain>
    </source>
</reference>
<accession>A0ABS5BRQ4</accession>
<keyword evidence="2" id="KW-0012">Acyltransferase</keyword>
<gene>
    <name evidence="2" type="ORF">J8F10_14155</name>
</gene>
<feature type="domain" description="Phospholipid/glycerol acyltransferase" evidence="1">
    <location>
        <begin position="54"/>
        <end position="172"/>
    </location>
</feature>
<dbReference type="CDD" id="cd06551">
    <property type="entry name" value="LPLAT"/>
    <property type="match status" value="1"/>
</dbReference>
<dbReference type="RefSeq" id="WP_210654528.1">
    <property type="nucleotide sequence ID" value="NZ_JAGKQQ010000001.1"/>
</dbReference>
<dbReference type="SMART" id="SM00563">
    <property type="entry name" value="PlsC"/>
    <property type="match status" value="1"/>
</dbReference>
<name>A0ABS5BRQ4_9BACT</name>
<evidence type="ECO:0000259" key="1">
    <source>
        <dbReference type="SMART" id="SM00563"/>
    </source>
</evidence>
<dbReference type="Proteomes" id="UP000676565">
    <property type="component" value="Unassembled WGS sequence"/>
</dbReference>
<dbReference type="GO" id="GO:0016746">
    <property type="term" value="F:acyltransferase activity"/>
    <property type="evidence" value="ECO:0007669"/>
    <property type="project" value="UniProtKB-KW"/>
</dbReference>
<protein>
    <submittedName>
        <fullName evidence="2">Lysophospholipid acyltransferase family protein</fullName>
    </submittedName>
</protein>
<evidence type="ECO:0000313" key="2">
    <source>
        <dbReference type="EMBL" id="MBP3956422.1"/>
    </source>
</evidence>
<dbReference type="InterPro" id="IPR002123">
    <property type="entry name" value="Plipid/glycerol_acylTrfase"/>
</dbReference>
<comment type="caution">
    <text evidence="2">The sequence shown here is derived from an EMBL/GenBank/DDBJ whole genome shotgun (WGS) entry which is preliminary data.</text>
</comment>
<dbReference type="Pfam" id="PF01553">
    <property type="entry name" value="Acyltransferase"/>
    <property type="match status" value="1"/>
</dbReference>
<keyword evidence="2" id="KW-0808">Transferase</keyword>